<accession>A0A1G9N2Z5</accession>
<dbReference type="NCBIfam" id="TIGR00254">
    <property type="entry name" value="GGDEF"/>
    <property type="match status" value="1"/>
</dbReference>
<feature type="domain" description="PAS" evidence="2">
    <location>
        <begin position="87"/>
        <end position="142"/>
    </location>
</feature>
<dbReference type="SUPFAM" id="SSF55785">
    <property type="entry name" value="PYP-like sensor domain (PAS domain)"/>
    <property type="match status" value="1"/>
</dbReference>
<dbReference type="InterPro" id="IPR052155">
    <property type="entry name" value="Biofilm_reg_signaling"/>
</dbReference>
<feature type="domain" description="GGDEF" evidence="4">
    <location>
        <begin position="246"/>
        <end position="381"/>
    </location>
</feature>
<proteinExistence type="predicted"/>
<dbReference type="AlphaFoldDB" id="A0A1G9N2Z5"/>
<keyword evidence="1" id="KW-1133">Transmembrane helix</keyword>
<dbReference type="InterPro" id="IPR000160">
    <property type="entry name" value="GGDEF_dom"/>
</dbReference>
<dbReference type="InterPro" id="IPR013655">
    <property type="entry name" value="PAS_fold_3"/>
</dbReference>
<dbReference type="InterPro" id="IPR000014">
    <property type="entry name" value="PAS"/>
</dbReference>
<dbReference type="SMART" id="SM00091">
    <property type="entry name" value="PAS"/>
    <property type="match status" value="1"/>
</dbReference>
<evidence type="ECO:0000259" key="3">
    <source>
        <dbReference type="PROSITE" id="PS50883"/>
    </source>
</evidence>
<keyword evidence="1" id="KW-0812">Transmembrane</keyword>
<dbReference type="PROSITE" id="PS50887">
    <property type="entry name" value="GGDEF"/>
    <property type="match status" value="1"/>
</dbReference>
<gene>
    <name evidence="5" type="ORF">SAMN05661010_02623</name>
</gene>
<dbReference type="Pfam" id="PF08447">
    <property type="entry name" value="PAS_3"/>
    <property type="match status" value="1"/>
</dbReference>
<evidence type="ECO:0000256" key="1">
    <source>
        <dbReference type="SAM" id="Phobius"/>
    </source>
</evidence>
<dbReference type="Pfam" id="PF00563">
    <property type="entry name" value="EAL"/>
    <property type="match status" value="1"/>
</dbReference>
<dbReference type="PROSITE" id="PS50883">
    <property type="entry name" value="EAL"/>
    <property type="match status" value="1"/>
</dbReference>
<protein>
    <submittedName>
        <fullName evidence="5">PAS domain S-box-containing protein/diguanylate cyclase (GGDEF) domain-containing protein</fullName>
    </submittedName>
</protein>
<dbReference type="PANTHER" id="PTHR44757:SF2">
    <property type="entry name" value="BIOFILM ARCHITECTURE MAINTENANCE PROTEIN MBAA"/>
    <property type="match status" value="1"/>
</dbReference>
<dbReference type="InterPro" id="IPR001633">
    <property type="entry name" value="EAL_dom"/>
</dbReference>
<dbReference type="OrthoDB" id="9787514at2"/>
<dbReference type="InterPro" id="IPR029787">
    <property type="entry name" value="Nucleotide_cyclase"/>
</dbReference>
<dbReference type="CDD" id="cd01949">
    <property type="entry name" value="GGDEF"/>
    <property type="match status" value="1"/>
</dbReference>
<dbReference type="EMBL" id="FNGI01000007">
    <property type="protein sequence ID" value="SDL80870.1"/>
    <property type="molecule type" value="Genomic_DNA"/>
</dbReference>
<dbReference type="Proteomes" id="UP000198654">
    <property type="component" value="Unassembled WGS sequence"/>
</dbReference>
<dbReference type="RefSeq" id="WP_089729278.1">
    <property type="nucleotide sequence ID" value="NZ_FNGI01000007.1"/>
</dbReference>
<dbReference type="SUPFAM" id="SSF55073">
    <property type="entry name" value="Nucleotide cyclase"/>
    <property type="match status" value="1"/>
</dbReference>
<feature type="transmembrane region" description="Helical" evidence="1">
    <location>
        <begin position="46"/>
        <end position="68"/>
    </location>
</feature>
<feature type="domain" description="EAL" evidence="3">
    <location>
        <begin position="390"/>
        <end position="546"/>
    </location>
</feature>
<name>A0A1G9N2Z5_9GAMM</name>
<dbReference type="InterPro" id="IPR043128">
    <property type="entry name" value="Rev_trsase/Diguanyl_cyclase"/>
</dbReference>
<keyword evidence="1" id="KW-0472">Membrane</keyword>
<reference evidence="5 6" key="1">
    <citation type="submission" date="2016-10" db="EMBL/GenBank/DDBJ databases">
        <authorList>
            <person name="de Groot N.N."/>
        </authorList>
    </citation>
    <scope>NUCLEOTIDE SEQUENCE [LARGE SCALE GENOMIC DNA]</scope>
    <source>
        <strain evidence="5 6">DSM 14789</strain>
    </source>
</reference>
<evidence type="ECO:0000313" key="6">
    <source>
        <dbReference type="Proteomes" id="UP000198654"/>
    </source>
</evidence>
<dbReference type="SUPFAM" id="SSF141868">
    <property type="entry name" value="EAL domain-like"/>
    <property type="match status" value="1"/>
</dbReference>
<dbReference type="PANTHER" id="PTHR44757">
    <property type="entry name" value="DIGUANYLATE CYCLASE DGCP"/>
    <property type="match status" value="1"/>
</dbReference>
<sequence>MTGSPRAGSGLAMRRRWPLCFAALVVGSILLILLGVVQMLSGRSLVPGLLMGPLWLGLLVLALAACLMRRSRTEPHDRATPSQPVESEQRFRSLLESLPRVAVQGYDRQRRVIYWNKASELLYGHSADEAIGRYLEELLIPDALREPVIAAHHDWIEKGLGIPAGELELRHKSGEPVTVFSYHLMLGERTDNPLMFCVDVDLRELTQARREFELVTGFDTLSRLPDQPTFEAELSACMANCQRQGSSLAVIGIGVEPLGEVVVRDDAETCVEEDALMAMVASRLRQGRPANPVARFGSAGFVMVLPSLQSDDDVLPLLESIFEDIGQPYALDERVLGIATSIGISLFPDNGTSAGELIHTADMAMQRARLAGPDSYWFFDQSLHDELTRQYQLMQQLSHDLRDGEYVLRYQPRMTATSERIEGLEARLHFSSQAGATVPPTDFTLADEHPDLVHRLGDWVMREACRQQSQCKVTAPQDYCIAINSPDEQITQETVFEPLEAYMNDSRFATQVDHHRADRESTQRRHGREYAIRLEAALASQRDDHP</sequence>
<dbReference type="Gene3D" id="3.20.20.450">
    <property type="entry name" value="EAL domain"/>
    <property type="match status" value="1"/>
</dbReference>
<evidence type="ECO:0000259" key="2">
    <source>
        <dbReference type="PROSITE" id="PS50112"/>
    </source>
</evidence>
<organism evidence="5 6">
    <name type="scientific">Modicisalibacter muralis</name>
    <dbReference type="NCBI Taxonomy" id="119000"/>
    <lineage>
        <taxon>Bacteria</taxon>
        <taxon>Pseudomonadati</taxon>
        <taxon>Pseudomonadota</taxon>
        <taxon>Gammaproteobacteria</taxon>
        <taxon>Oceanospirillales</taxon>
        <taxon>Halomonadaceae</taxon>
        <taxon>Modicisalibacter</taxon>
    </lineage>
</organism>
<evidence type="ECO:0000259" key="4">
    <source>
        <dbReference type="PROSITE" id="PS50887"/>
    </source>
</evidence>
<dbReference type="STRING" id="119000.SAMN05661010_02623"/>
<dbReference type="SMART" id="SM00267">
    <property type="entry name" value="GGDEF"/>
    <property type="match status" value="1"/>
</dbReference>
<keyword evidence="6" id="KW-1185">Reference proteome</keyword>
<evidence type="ECO:0000313" key="5">
    <source>
        <dbReference type="EMBL" id="SDL80870.1"/>
    </source>
</evidence>
<dbReference type="InterPro" id="IPR035965">
    <property type="entry name" value="PAS-like_dom_sf"/>
</dbReference>
<dbReference type="InterPro" id="IPR035919">
    <property type="entry name" value="EAL_sf"/>
</dbReference>
<dbReference type="Gene3D" id="3.30.450.20">
    <property type="entry name" value="PAS domain"/>
    <property type="match status" value="1"/>
</dbReference>
<dbReference type="PROSITE" id="PS50112">
    <property type="entry name" value="PAS"/>
    <property type="match status" value="1"/>
</dbReference>
<dbReference type="Gene3D" id="3.30.70.270">
    <property type="match status" value="1"/>
</dbReference>
<feature type="transmembrane region" description="Helical" evidence="1">
    <location>
        <begin position="21"/>
        <end position="40"/>
    </location>
</feature>
<dbReference type="NCBIfam" id="TIGR00229">
    <property type="entry name" value="sensory_box"/>
    <property type="match status" value="1"/>
</dbReference>
<dbReference type="Pfam" id="PF00990">
    <property type="entry name" value="GGDEF"/>
    <property type="match status" value="1"/>
</dbReference>
<dbReference type="CDD" id="cd00130">
    <property type="entry name" value="PAS"/>
    <property type="match status" value="1"/>
</dbReference>